<dbReference type="AlphaFoldDB" id="A0AA48M8X2"/>
<keyword evidence="5" id="KW-1185">Reference proteome</keyword>
<evidence type="ECO:0000256" key="1">
    <source>
        <dbReference type="ARBA" id="ARBA00005801"/>
    </source>
</evidence>
<dbReference type="InterPro" id="IPR050882">
    <property type="entry name" value="Prepilin_peptidase/N-MTase"/>
</dbReference>
<accession>A0AA48M8X2</accession>
<feature type="transmembrane region" description="Helical" evidence="2">
    <location>
        <begin position="113"/>
        <end position="132"/>
    </location>
</feature>
<dbReference type="PANTHER" id="PTHR30487">
    <property type="entry name" value="TYPE 4 PREPILIN-LIKE PROTEINS LEADER PEPTIDE-PROCESSING ENZYME"/>
    <property type="match status" value="1"/>
</dbReference>
<dbReference type="KEGG" id="bayd:BSPP4475_13970"/>
<dbReference type="EMBL" id="OY569118">
    <property type="protein sequence ID" value="CAJ1003421.1"/>
    <property type="molecule type" value="Genomic_DNA"/>
</dbReference>
<evidence type="ECO:0000259" key="3">
    <source>
        <dbReference type="Pfam" id="PF01478"/>
    </source>
</evidence>
<dbReference type="GO" id="GO:0005886">
    <property type="term" value="C:plasma membrane"/>
    <property type="evidence" value="ECO:0007669"/>
    <property type="project" value="TreeGrafter"/>
</dbReference>
<gene>
    <name evidence="4" type="ORF">BSPP4475_13970</name>
</gene>
<dbReference type="GO" id="GO:0004190">
    <property type="term" value="F:aspartic-type endopeptidase activity"/>
    <property type="evidence" value="ECO:0007669"/>
    <property type="project" value="InterPro"/>
</dbReference>
<keyword evidence="2" id="KW-0812">Transmembrane</keyword>
<dbReference type="Gene3D" id="1.20.120.1220">
    <property type="match status" value="1"/>
</dbReference>
<proteinExistence type="inferred from homology"/>
<dbReference type="Pfam" id="PF01478">
    <property type="entry name" value="Peptidase_A24"/>
    <property type="match status" value="1"/>
</dbReference>
<feature type="transmembrane region" description="Helical" evidence="2">
    <location>
        <begin position="184"/>
        <end position="203"/>
    </location>
</feature>
<feature type="transmembrane region" description="Helical" evidence="2">
    <location>
        <begin position="32"/>
        <end position="54"/>
    </location>
</feature>
<reference evidence="4" key="1">
    <citation type="submission" date="2023-07" db="EMBL/GenBank/DDBJ databases">
        <authorList>
            <person name="Ivanov I."/>
            <person name="Teneva D."/>
            <person name="Stoikov I."/>
        </authorList>
    </citation>
    <scope>NUCLEOTIDE SEQUENCE</scope>
    <source>
        <strain evidence="4">4475</strain>
    </source>
</reference>
<keyword evidence="2" id="KW-1133">Transmembrane helix</keyword>
<keyword evidence="2" id="KW-0472">Membrane</keyword>
<feature type="domain" description="Prepilin type IV endopeptidase peptidase" evidence="3">
    <location>
        <begin position="69"/>
        <end position="171"/>
    </location>
</feature>
<evidence type="ECO:0000313" key="5">
    <source>
        <dbReference type="Proteomes" id="UP001189619"/>
    </source>
</evidence>
<feature type="transmembrane region" description="Helical" evidence="2">
    <location>
        <begin position="66"/>
        <end position="85"/>
    </location>
</feature>
<comment type="similarity">
    <text evidence="1">Belongs to the peptidase A24 family.</text>
</comment>
<sequence>MEMWGAIGAGVLGTAAGWYVCGLACRFGPSAFRAPALFCRLVVSLLCGTLFAVVRMQDGRDITEQLSALLLIVFSLLVSLTDVLFRRIPNAVLLAALPVLSALHWLKHPDAWLSSLLAGGFGLLLFGTISAVRPDVVGMGDAKLAGVLAAAVGWRTFAAGLTVGSALALAAGVLMLLDGQARRGASLPFAPFLCAGILAVHMLS</sequence>
<feature type="transmembrane region" description="Helical" evidence="2">
    <location>
        <begin position="152"/>
        <end position="177"/>
    </location>
</feature>
<evidence type="ECO:0000256" key="2">
    <source>
        <dbReference type="SAM" id="Phobius"/>
    </source>
</evidence>
<evidence type="ECO:0000313" key="4">
    <source>
        <dbReference type="EMBL" id="CAJ1003421.1"/>
    </source>
</evidence>
<name>A0AA48M8X2_9BACL</name>
<dbReference type="InterPro" id="IPR000045">
    <property type="entry name" value="Prepilin_IV_endopep_pep"/>
</dbReference>
<protein>
    <submittedName>
        <fullName evidence="4">Peptidase-A24 domain-containing protein</fullName>
    </submittedName>
</protein>
<dbReference type="PANTHER" id="PTHR30487:SF0">
    <property type="entry name" value="PREPILIN LEADER PEPTIDASE_N-METHYLTRANSFERASE-RELATED"/>
    <property type="match status" value="1"/>
</dbReference>
<dbReference type="GO" id="GO:0006465">
    <property type="term" value="P:signal peptide processing"/>
    <property type="evidence" value="ECO:0007669"/>
    <property type="project" value="TreeGrafter"/>
</dbReference>
<organism evidence="4 5">
    <name type="scientific">Brevibacillus aydinogluensis</name>
    <dbReference type="NCBI Taxonomy" id="927786"/>
    <lineage>
        <taxon>Bacteria</taxon>
        <taxon>Bacillati</taxon>
        <taxon>Bacillota</taxon>
        <taxon>Bacilli</taxon>
        <taxon>Bacillales</taxon>
        <taxon>Paenibacillaceae</taxon>
        <taxon>Brevibacillus</taxon>
    </lineage>
</organism>
<dbReference type="Proteomes" id="UP001189619">
    <property type="component" value="Chromosome"/>
</dbReference>
<feature type="transmembrane region" description="Helical" evidence="2">
    <location>
        <begin position="91"/>
        <end position="106"/>
    </location>
</feature>